<dbReference type="InterPro" id="IPR023617">
    <property type="entry name" value="Tyr-tRNA-ligase_arc/euk-type"/>
</dbReference>
<sequence>MSNEQLTAEARFELITRNLQEVLGGDSIRAILEKNERSPICYWGTAPTGRPHIGYLVPLAKIADFLRAGVEVKILWADIHAFLDNLKAPIELVRHRVEYYSHVIRAVFDSVGVPTDKLIFVVGSSYQLTPEYSMDNYRLCATVTEHDAKKAGAEVVKQVSSPLLSGLIYPGLQALDEQYLGVDFQFGGVDQRKIFVLAEEILPKLGYAKRAHLMNAMVPGLKGSKMSSSDADSKIDFLDSKKDVEKKLNAAHCVEGTVEDNGVLAFAKAVIWPIARLRAESRASGQTDLAGANRTFAAEGAPEGTVLSIVRPEKYGGSLHYSSYEKLEEDFASKTLHPLDLKTGVAGAINSLLAPIRDEFEKNEAFKKAEEAAYPKPVPEKKKKKEKKVNPRFAKDAQGAATADSAVTPAASSSTTPAQASLPAANAQGTAEGDAEQLPEKLAGASIGSGASSK</sequence>
<gene>
    <name evidence="14" type="ORF">OC846_002535</name>
</gene>
<dbReference type="PANTHER" id="PTHR46264:SF4">
    <property type="entry name" value="TYROSINE--TRNA LIGASE, CYTOPLASMIC"/>
    <property type="match status" value="1"/>
</dbReference>
<dbReference type="InterPro" id="IPR002307">
    <property type="entry name" value="Tyr-tRNA-ligase"/>
</dbReference>
<comment type="caution">
    <text evidence="14">The sequence shown here is derived from an EMBL/GenBank/DDBJ whole genome shotgun (WGS) entry which is preliminary data.</text>
</comment>
<dbReference type="FunFam" id="1.10.240.10:FF:000004">
    <property type="entry name" value="Tyrosine--tRNA ligase"/>
    <property type="match status" value="1"/>
</dbReference>
<evidence type="ECO:0000256" key="12">
    <source>
        <dbReference type="RuleBase" id="RU361234"/>
    </source>
</evidence>
<dbReference type="NCBIfam" id="NF006330">
    <property type="entry name" value="PRK08560.1"/>
    <property type="match status" value="1"/>
</dbReference>
<keyword evidence="10" id="KW-0539">Nucleus</keyword>
<comment type="similarity">
    <text evidence="3 12">Belongs to the class-I aminoacyl-tRNA synthetase family.</text>
</comment>
<dbReference type="CDD" id="cd00805">
    <property type="entry name" value="TyrRS_core"/>
    <property type="match status" value="1"/>
</dbReference>
<keyword evidence="15" id="KW-1185">Reference proteome</keyword>
<dbReference type="GO" id="GO:0005524">
    <property type="term" value="F:ATP binding"/>
    <property type="evidence" value="ECO:0007669"/>
    <property type="project" value="UniProtKB-KW"/>
</dbReference>
<dbReference type="Proteomes" id="UP001176517">
    <property type="component" value="Unassembled WGS sequence"/>
</dbReference>
<evidence type="ECO:0000313" key="15">
    <source>
        <dbReference type="Proteomes" id="UP001176517"/>
    </source>
</evidence>
<comment type="catalytic activity">
    <reaction evidence="11 12">
        <text>tRNA(Tyr) + L-tyrosine + ATP = L-tyrosyl-tRNA(Tyr) + AMP + diphosphate + H(+)</text>
        <dbReference type="Rhea" id="RHEA:10220"/>
        <dbReference type="Rhea" id="RHEA-COMP:9706"/>
        <dbReference type="Rhea" id="RHEA-COMP:9707"/>
        <dbReference type="ChEBI" id="CHEBI:15378"/>
        <dbReference type="ChEBI" id="CHEBI:30616"/>
        <dbReference type="ChEBI" id="CHEBI:33019"/>
        <dbReference type="ChEBI" id="CHEBI:58315"/>
        <dbReference type="ChEBI" id="CHEBI:78442"/>
        <dbReference type="ChEBI" id="CHEBI:78536"/>
        <dbReference type="ChEBI" id="CHEBI:456215"/>
        <dbReference type="EC" id="6.1.1.1"/>
    </reaction>
</comment>
<dbReference type="PIRSF" id="PIRSF006588">
    <property type="entry name" value="TyrRS_arch_euk"/>
    <property type="match status" value="1"/>
</dbReference>
<dbReference type="GO" id="GO:0004831">
    <property type="term" value="F:tyrosine-tRNA ligase activity"/>
    <property type="evidence" value="ECO:0007669"/>
    <property type="project" value="UniProtKB-EC"/>
</dbReference>
<evidence type="ECO:0000256" key="13">
    <source>
        <dbReference type="SAM" id="MobiDB-lite"/>
    </source>
</evidence>
<dbReference type="InterPro" id="IPR002305">
    <property type="entry name" value="aa-tRNA-synth_Ic"/>
</dbReference>
<dbReference type="FunFam" id="3.40.50.620:FF:000040">
    <property type="entry name" value="Tyrosine--tRNA ligase"/>
    <property type="match status" value="1"/>
</dbReference>
<dbReference type="Gene3D" id="3.40.50.620">
    <property type="entry name" value="HUPs"/>
    <property type="match status" value="1"/>
</dbReference>
<dbReference type="PANTHER" id="PTHR46264">
    <property type="entry name" value="TYROSINE-TRNA LIGASE"/>
    <property type="match status" value="1"/>
</dbReference>
<protein>
    <recommendedName>
        <fullName evidence="12">Tyrosine--tRNA ligase</fullName>
        <ecNumber evidence="12">6.1.1.1</ecNumber>
    </recommendedName>
    <alternativeName>
        <fullName evidence="12">Tyrosyl-tRNA synthetase</fullName>
    </alternativeName>
</protein>
<evidence type="ECO:0000256" key="8">
    <source>
        <dbReference type="ARBA" id="ARBA00022917"/>
    </source>
</evidence>
<reference evidence="14" key="1">
    <citation type="journal article" date="2023" name="PhytoFront">
        <title>Draft Genome Resources of Seven Strains of Tilletia horrida, Causal Agent of Kernel Smut of Rice.</title>
        <authorList>
            <person name="Khanal S."/>
            <person name="Antony Babu S."/>
            <person name="Zhou X.G."/>
        </authorList>
    </citation>
    <scope>NUCLEOTIDE SEQUENCE</scope>
    <source>
        <strain evidence="14">TX6</strain>
    </source>
</reference>
<dbReference type="SUPFAM" id="SSF52374">
    <property type="entry name" value="Nucleotidylyl transferase"/>
    <property type="match status" value="1"/>
</dbReference>
<evidence type="ECO:0000256" key="7">
    <source>
        <dbReference type="ARBA" id="ARBA00022840"/>
    </source>
</evidence>
<evidence type="ECO:0000256" key="11">
    <source>
        <dbReference type="ARBA" id="ARBA00048248"/>
    </source>
</evidence>
<proteinExistence type="inferred from homology"/>
<dbReference type="NCBIfam" id="TIGR00234">
    <property type="entry name" value="tyrS"/>
    <property type="match status" value="1"/>
</dbReference>
<dbReference type="InterPro" id="IPR050489">
    <property type="entry name" value="Tyr-tRNA_synthase"/>
</dbReference>
<evidence type="ECO:0000256" key="9">
    <source>
        <dbReference type="ARBA" id="ARBA00023146"/>
    </source>
</evidence>
<evidence type="ECO:0000313" key="14">
    <source>
        <dbReference type="EMBL" id="KAK0553375.1"/>
    </source>
</evidence>
<evidence type="ECO:0000256" key="2">
    <source>
        <dbReference type="ARBA" id="ARBA00004496"/>
    </source>
</evidence>
<feature type="compositionally biased region" description="Low complexity" evidence="13">
    <location>
        <begin position="443"/>
        <end position="454"/>
    </location>
</feature>
<dbReference type="Gene3D" id="1.10.240.10">
    <property type="entry name" value="Tyrosyl-Transfer RNA Synthetase"/>
    <property type="match status" value="1"/>
</dbReference>
<feature type="region of interest" description="Disordered" evidence="13">
    <location>
        <begin position="371"/>
        <end position="454"/>
    </location>
</feature>
<keyword evidence="6 12" id="KW-0547">Nucleotide-binding</keyword>
<evidence type="ECO:0000256" key="6">
    <source>
        <dbReference type="ARBA" id="ARBA00022741"/>
    </source>
</evidence>
<evidence type="ECO:0000256" key="5">
    <source>
        <dbReference type="ARBA" id="ARBA00022598"/>
    </source>
</evidence>
<name>A0AAN6GR82_9BASI</name>
<dbReference type="EC" id="6.1.1.1" evidence="12"/>
<dbReference type="GO" id="GO:0005737">
    <property type="term" value="C:cytoplasm"/>
    <property type="evidence" value="ECO:0007669"/>
    <property type="project" value="UniProtKB-SubCell"/>
</dbReference>
<evidence type="ECO:0000256" key="4">
    <source>
        <dbReference type="ARBA" id="ARBA00022490"/>
    </source>
</evidence>
<dbReference type="GO" id="GO:0005634">
    <property type="term" value="C:nucleus"/>
    <property type="evidence" value="ECO:0007669"/>
    <property type="project" value="UniProtKB-SubCell"/>
</dbReference>
<keyword evidence="5 12" id="KW-0436">Ligase</keyword>
<evidence type="ECO:0000256" key="1">
    <source>
        <dbReference type="ARBA" id="ARBA00004123"/>
    </source>
</evidence>
<dbReference type="InterPro" id="IPR014729">
    <property type="entry name" value="Rossmann-like_a/b/a_fold"/>
</dbReference>
<organism evidence="14 15">
    <name type="scientific">Tilletia horrida</name>
    <dbReference type="NCBI Taxonomy" id="155126"/>
    <lineage>
        <taxon>Eukaryota</taxon>
        <taxon>Fungi</taxon>
        <taxon>Dikarya</taxon>
        <taxon>Basidiomycota</taxon>
        <taxon>Ustilaginomycotina</taxon>
        <taxon>Exobasidiomycetes</taxon>
        <taxon>Tilletiales</taxon>
        <taxon>Tilletiaceae</taxon>
        <taxon>Tilletia</taxon>
    </lineage>
</organism>
<keyword evidence="4" id="KW-0963">Cytoplasm</keyword>
<keyword evidence="8 12" id="KW-0648">Protein biosynthesis</keyword>
<feature type="compositionally biased region" description="Low complexity" evidence="13">
    <location>
        <begin position="400"/>
        <end position="425"/>
    </location>
</feature>
<evidence type="ECO:0000256" key="10">
    <source>
        <dbReference type="ARBA" id="ARBA00023242"/>
    </source>
</evidence>
<dbReference type="Pfam" id="PF00579">
    <property type="entry name" value="tRNA-synt_1b"/>
    <property type="match status" value="1"/>
</dbReference>
<dbReference type="PRINTS" id="PR01040">
    <property type="entry name" value="TRNASYNTHTYR"/>
</dbReference>
<evidence type="ECO:0000256" key="3">
    <source>
        <dbReference type="ARBA" id="ARBA00005594"/>
    </source>
</evidence>
<accession>A0AAN6GR82</accession>
<comment type="subcellular location">
    <subcellularLocation>
        <location evidence="2">Cytoplasm</location>
    </subcellularLocation>
    <subcellularLocation>
        <location evidence="1">Nucleus</location>
    </subcellularLocation>
</comment>
<keyword evidence="7 12" id="KW-0067">ATP-binding</keyword>
<keyword evidence="9 12" id="KW-0030">Aminoacyl-tRNA synthetase</keyword>
<dbReference type="GO" id="GO:0006437">
    <property type="term" value="P:tyrosyl-tRNA aminoacylation"/>
    <property type="evidence" value="ECO:0007669"/>
    <property type="project" value="InterPro"/>
</dbReference>
<dbReference type="EMBL" id="JAPDMZ010000051">
    <property type="protein sequence ID" value="KAK0553375.1"/>
    <property type="molecule type" value="Genomic_DNA"/>
</dbReference>
<dbReference type="AlphaFoldDB" id="A0AAN6GR82"/>